<evidence type="ECO:0000256" key="1">
    <source>
        <dbReference type="ARBA" id="ARBA00010716"/>
    </source>
</evidence>
<name>A0AB94ICZ0_9GAMM</name>
<comment type="caution">
    <text evidence="10">The sequence shown here is derived from an EMBL/GenBank/DDBJ whole genome shotgun (WGS) entry which is preliminary data.</text>
</comment>
<keyword evidence="4 5" id="KW-0119">Carbohydrate metabolism</keyword>
<dbReference type="GO" id="GO:0046872">
    <property type="term" value="F:metal ion binding"/>
    <property type="evidence" value="ECO:0007669"/>
    <property type="project" value="UniProtKB-KW"/>
</dbReference>
<evidence type="ECO:0000256" key="7">
    <source>
        <dbReference type="PIRSR" id="PIRSR038994-2"/>
    </source>
</evidence>
<feature type="binding site" evidence="7">
    <location>
        <position position="251"/>
    </location>
    <ligand>
        <name>substrate</name>
    </ligand>
</feature>
<evidence type="ECO:0000313" key="10">
    <source>
        <dbReference type="EMBL" id="TEA27290.1"/>
    </source>
</evidence>
<dbReference type="NCBIfam" id="NF008371">
    <property type="entry name" value="PRK11170.1"/>
    <property type="match status" value="1"/>
</dbReference>
<dbReference type="EMBL" id="AWGA01000046">
    <property type="protein sequence ID" value="TEA27290.1"/>
    <property type="molecule type" value="Genomic_DNA"/>
</dbReference>
<evidence type="ECO:0000313" key="11">
    <source>
        <dbReference type="Proteomes" id="UP000506160"/>
    </source>
</evidence>
<dbReference type="Gene3D" id="3.20.20.140">
    <property type="entry name" value="Metal-dependent hydrolases"/>
    <property type="match status" value="1"/>
</dbReference>
<dbReference type="FunFam" id="3.20.20.140:FF:000004">
    <property type="entry name" value="N-acetylglucosamine-6-phosphate deacetylase"/>
    <property type="match status" value="1"/>
</dbReference>
<dbReference type="InterPro" id="IPR011059">
    <property type="entry name" value="Metal-dep_hydrolase_composite"/>
</dbReference>
<dbReference type="InterPro" id="IPR032466">
    <property type="entry name" value="Metal_Hydrolase"/>
</dbReference>
<evidence type="ECO:0000259" key="9">
    <source>
        <dbReference type="Pfam" id="PF01979"/>
    </source>
</evidence>
<organism evidence="10 11">
    <name type="scientific">Candidatus Schmidhempelia bombi str. Bimp</name>
    <dbReference type="NCBI Taxonomy" id="1387197"/>
    <lineage>
        <taxon>Bacteria</taxon>
        <taxon>Pseudomonadati</taxon>
        <taxon>Pseudomonadota</taxon>
        <taxon>Gammaproteobacteria</taxon>
        <taxon>Orbales</taxon>
        <taxon>Orbaceae</taxon>
        <taxon>Candidatus Schmidhempelia</taxon>
    </lineage>
</organism>
<feature type="active site" description="Proton donor/acceptor" evidence="6">
    <location>
        <position position="273"/>
    </location>
</feature>
<dbReference type="Gene3D" id="2.30.40.10">
    <property type="entry name" value="Urease, subunit C, domain 1"/>
    <property type="match status" value="1"/>
</dbReference>
<comment type="cofactor">
    <cofactor evidence="8">
        <name>a divalent metal cation</name>
        <dbReference type="ChEBI" id="CHEBI:60240"/>
    </cofactor>
    <text evidence="8">Binds 1 divalent metal cation per subunit.</text>
</comment>
<evidence type="ECO:0000256" key="6">
    <source>
        <dbReference type="PIRSR" id="PIRSR038994-1"/>
    </source>
</evidence>
<dbReference type="PIRSF" id="PIRSF038994">
    <property type="entry name" value="NagA"/>
    <property type="match status" value="1"/>
</dbReference>
<dbReference type="PANTHER" id="PTHR11113:SF14">
    <property type="entry name" value="N-ACETYLGLUCOSAMINE-6-PHOSPHATE DEACETYLASE"/>
    <property type="match status" value="1"/>
</dbReference>
<proteinExistence type="inferred from homology"/>
<protein>
    <submittedName>
        <fullName evidence="10">N-acetylglucosamine-6-phosphate deacetylase</fullName>
        <ecNumber evidence="10">3.5.1.25</ecNumber>
    </submittedName>
</protein>
<dbReference type="GO" id="GO:0006046">
    <property type="term" value="P:N-acetylglucosamine catabolic process"/>
    <property type="evidence" value="ECO:0007669"/>
    <property type="project" value="TreeGrafter"/>
</dbReference>
<dbReference type="PANTHER" id="PTHR11113">
    <property type="entry name" value="N-ACETYLGLUCOSAMINE-6-PHOSPHATE DEACETYLASE"/>
    <property type="match status" value="1"/>
</dbReference>
<feature type="binding site" evidence="7">
    <location>
        <begin position="219"/>
        <end position="220"/>
    </location>
    <ligand>
        <name>substrate</name>
    </ligand>
</feature>
<dbReference type="InterPro" id="IPR003764">
    <property type="entry name" value="GlcNAc_6-P_deAcase"/>
</dbReference>
<dbReference type="NCBIfam" id="TIGR00221">
    <property type="entry name" value="nagA"/>
    <property type="match status" value="1"/>
</dbReference>
<keyword evidence="3 5" id="KW-0378">Hydrolase</keyword>
<dbReference type="AlphaFoldDB" id="A0AB94ICZ0"/>
<dbReference type="CDD" id="cd00854">
    <property type="entry name" value="NagA"/>
    <property type="match status" value="1"/>
</dbReference>
<dbReference type="Proteomes" id="UP000506160">
    <property type="component" value="Unassembled WGS sequence"/>
</dbReference>
<dbReference type="RefSeq" id="WP_024495939.1">
    <property type="nucleotide sequence ID" value="NZ_AWGA01000046.1"/>
</dbReference>
<sequence>MYALKNCRIYTGFEILDHHAVIINGDKIDHICSEDQIPNTMISNDLQGAILAPGFIDIQLNGCGGVQFNDSLDALSIETLEHMQKTNLQTGCTSYLPTLITSPDNFMIKAVEVMRAYLQKHKHQALGLHLEGPYISLEKKGIHPAEYIRQPDQKMIDFLCDNADMIKILTLAPEHVEAKYIRQLAEAGIHVSVGHSNATYDQCRTGINAGIGLATHLFNAMPYISGREPGVVGAIYDAPEIYAGIIADGLHVNWANIRNSHNIKRDKLILTTDAMLLANSHMTSGVFAGKTIYNRDGKCVDENGTLGGSSLTMIQAVANAVNHIGIALDEVLRMATLYPARAIGVDKQLGSIKAGYIANLVVFDKNFVITQTIVNGKLSN</sequence>
<feature type="binding site" evidence="7">
    <location>
        <position position="142"/>
    </location>
    <ligand>
        <name>substrate</name>
    </ligand>
</feature>
<feature type="domain" description="Amidohydrolase-related" evidence="9">
    <location>
        <begin position="50"/>
        <end position="378"/>
    </location>
</feature>
<evidence type="ECO:0000256" key="2">
    <source>
        <dbReference type="ARBA" id="ARBA00022723"/>
    </source>
</evidence>
<evidence type="ECO:0000256" key="8">
    <source>
        <dbReference type="PIRSR" id="PIRSR038994-3"/>
    </source>
</evidence>
<keyword evidence="2 8" id="KW-0479">Metal-binding</keyword>
<dbReference type="SUPFAM" id="SSF51338">
    <property type="entry name" value="Composite domain of metallo-dependent hydrolases"/>
    <property type="match status" value="1"/>
</dbReference>
<reference evidence="10 11" key="1">
    <citation type="journal article" date="2014" name="Appl. Environ. Microbiol.">
        <title>Genomic features of a bumble bee symbiont reflect its host environment.</title>
        <authorList>
            <person name="Martinson V.G."/>
            <person name="Magoc T."/>
            <person name="Koch H."/>
            <person name="Salzberg S.L."/>
            <person name="Moran N.A."/>
        </authorList>
    </citation>
    <scope>NUCLEOTIDE SEQUENCE [LARGE SCALE GENOMIC DNA]</scope>
    <source>
        <strain evidence="10 11">Bimp</strain>
    </source>
</reference>
<feature type="binding site" evidence="7">
    <location>
        <begin position="306"/>
        <end position="308"/>
    </location>
    <ligand>
        <name>substrate</name>
    </ligand>
</feature>
<accession>A0AB94ICZ0</accession>
<dbReference type="EC" id="3.5.1.25" evidence="10"/>
<keyword evidence="11" id="KW-1185">Reference proteome</keyword>
<dbReference type="SUPFAM" id="SSF51556">
    <property type="entry name" value="Metallo-dependent hydrolases"/>
    <property type="match status" value="1"/>
</dbReference>
<feature type="binding site" evidence="7">
    <location>
        <position position="227"/>
    </location>
    <ligand>
        <name>substrate</name>
    </ligand>
</feature>
<feature type="binding site" evidence="8">
    <location>
        <position position="131"/>
    </location>
    <ligand>
        <name>Zn(2+)</name>
        <dbReference type="ChEBI" id="CHEBI:29105"/>
    </ligand>
</feature>
<feature type="binding site" evidence="8">
    <location>
        <position position="216"/>
    </location>
    <ligand>
        <name>Zn(2+)</name>
        <dbReference type="ChEBI" id="CHEBI:29105"/>
    </ligand>
</feature>
<dbReference type="InterPro" id="IPR006680">
    <property type="entry name" value="Amidohydro-rel"/>
</dbReference>
<gene>
    <name evidence="10" type="primary">nagA</name>
    <name evidence="10" type="ORF">O970_04380</name>
</gene>
<dbReference type="GO" id="GO:0008448">
    <property type="term" value="F:N-acetylglucosamine-6-phosphate deacetylase activity"/>
    <property type="evidence" value="ECO:0007669"/>
    <property type="project" value="UniProtKB-EC"/>
</dbReference>
<evidence type="ECO:0000256" key="4">
    <source>
        <dbReference type="ARBA" id="ARBA00023277"/>
    </source>
</evidence>
<evidence type="ECO:0000256" key="5">
    <source>
        <dbReference type="PIRNR" id="PIRNR038994"/>
    </source>
</evidence>
<feature type="binding site" evidence="8">
    <location>
        <position position="195"/>
    </location>
    <ligand>
        <name>Zn(2+)</name>
        <dbReference type="ChEBI" id="CHEBI:29105"/>
    </ligand>
</feature>
<dbReference type="Pfam" id="PF01979">
    <property type="entry name" value="Amidohydro_1"/>
    <property type="match status" value="1"/>
</dbReference>
<evidence type="ECO:0000256" key="3">
    <source>
        <dbReference type="ARBA" id="ARBA00022801"/>
    </source>
</evidence>
<comment type="similarity">
    <text evidence="1 5">Belongs to the metallo-dependent hydrolases superfamily. NagA family.</text>
</comment>